<feature type="transmembrane region" description="Helical" evidence="1">
    <location>
        <begin position="12"/>
        <end position="31"/>
    </location>
</feature>
<keyword evidence="3" id="KW-1185">Reference proteome</keyword>
<keyword evidence="1" id="KW-0812">Transmembrane</keyword>
<reference evidence="2 3" key="1">
    <citation type="submission" date="2017-04" db="EMBL/GenBank/DDBJ databases">
        <title>Genome Sequence of the Model Brown-Rot Fungus Postia placenta SB12.</title>
        <authorList>
            <consortium name="DOE Joint Genome Institute"/>
            <person name="Gaskell J."/>
            <person name="Kersten P."/>
            <person name="Larrondo L.F."/>
            <person name="Canessa P."/>
            <person name="Martinez D."/>
            <person name="Hibbett D."/>
            <person name="Schmoll M."/>
            <person name="Kubicek C.P."/>
            <person name="Martinez A.T."/>
            <person name="Yadav J."/>
            <person name="Master E."/>
            <person name="Magnuson J.K."/>
            <person name="James T."/>
            <person name="Yaver D."/>
            <person name="Berka R."/>
            <person name="Labutti K."/>
            <person name="Lipzen A."/>
            <person name="Aerts A."/>
            <person name="Barry K."/>
            <person name="Henrissat B."/>
            <person name="Blanchette R."/>
            <person name="Grigoriev I."/>
            <person name="Cullen D."/>
        </authorList>
    </citation>
    <scope>NUCLEOTIDE SEQUENCE [LARGE SCALE GENOMIC DNA]</scope>
    <source>
        <strain evidence="2 3">MAD-698-R-SB12</strain>
    </source>
</reference>
<dbReference type="OrthoDB" id="2562493at2759"/>
<name>A0A1X6MWW6_9APHY</name>
<organism evidence="2 3">
    <name type="scientific">Postia placenta MAD-698-R-SB12</name>
    <dbReference type="NCBI Taxonomy" id="670580"/>
    <lineage>
        <taxon>Eukaryota</taxon>
        <taxon>Fungi</taxon>
        <taxon>Dikarya</taxon>
        <taxon>Basidiomycota</taxon>
        <taxon>Agaricomycotina</taxon>
        <taxon>Agaricomycetes</taxon>
        <taxon>Polyporales</taxon>
        <taxon>Adustoporiaceae</taxon>
        <taxon>Rhodonia</taxon>
    </lineage>
</organism>
<keyword evidence="1" id="KW-0472">Membrane</keyword>
<evidence type="ECO:0000256" key="1">
    <source>
        <dbReference type="SAM" id="Phobius"/>
    </source>
</evidence>
<dbReference type="RefSeq" id="XP_024337526.1">
    <property type="nucleotide sequence ID" value="XM_024486046.1"/>
</dbReference>
<accession>A0A1X6MWW6</accession>
<gene>
    <name evidence="2" type="ORF">POSPLADRAFT_1147285</name>
</gene>
<evidence type="ECO:0000313" key="2">
    <source>
        <dbReference type="EMBL" id="OSX60732.1"/>
    </source>
</evidence>
<sequence length="148" mass="16874">MTVIIEAPQVWLTGSLIVDIVIAISMSILLLRSRTGVPRTDALINWVLRQTTIYETIVQNLTKFRARFRKHMEDNLVVELFPMSFKCATTPANEPSLETLRYTEEDLAVATSLGQKHALTELMHEENWEVRIPKHATAPRVRPESCSD</sequence>
<dbReference type="GeneID" id="36330995"/>
<dbReference type="AlphaFoldDB" id="A0A1X6MWW6"/>
<evidence type="ECO:0000313" key="3">
    <source>
        <dbReference type="Proteomes" id="UP000194127"/>
    </source>
</evidence>
<dbReference type="Proteomes" id="UP000194127">
    <property type="component" value="Unassembled WGS sequence"/>
</dbReference>
<proteinExistence type="predicted"/>
<dbReference type="EMBL" id="KZ110600">
    <property type="protein sequence ID" value="OSX60732.1"/>
    <property type="molecule type" value="Genomic_DNA"/>
</dbReference>
<protein>
    <submittedName>
        <fullName evidence="2">Uncharacterized protein</fullName>
    </submittedName>
</protein>
<keyword evidence="1" id="KW-1133">Transmembrane helix</keyword>